<evidence type="ECO:0000313" key="5">
    <source>
        <dbReference type="Proteomes" id="UP000095412"/>
    </source>
</evidence>
<protein>
    <submittedName>
        <fullName evidence="3">Uncharacterized protein</fullName>
    </submittedName>
</protein>
<dbReference type="EMBL" id="FMPG01000017">
    <property type="protein sequence ID" value="SCT42901.1"/>
    <property type="molecule type" value="Genomic_DNA"/>
</dbReference>
<reference evidence="3 6" key="1">
    <citation type="submission" date="2016-09" db="EMBL/GenBank/DDBJ databases">
        <authorList>
            <consortium name="Pathogen Informatics"/>
        </authorList>
    </citation>
    <scope>NUCLEOTIDE SEQUENCE [LARGE SCALE GENOMIC DNA]</scope>
    <source>
        <strain evidence="3 6">82B</strain>
    </source>
</reference>
<evidence type="ECO:0000256" key="1">
    <source>
        <dbReference type="SAM" id="Coils"/>
    </source>
</evidence>
<name>A0A1D4R624_9STAP</name>
<feature type="transmembrane region" description="Helical" evidence="2">
    <location>
        <begin position="89"/>
        <end position="110"/>
    </location>
</feature>
<accession>A0A1D4R624</accession>
<dbReference type="Proteomes" id="UP000095768">
    <property type="component" value="Unassembled WGS sequence"/>
</dbReference>
<proteinExistence type="predicted"/>
<evidence type="ECO:0000313" key="3">
    <source>
        <dbReference type="EMBL" id="SCT42901.1"/>
    </source>
</evidence>
<keyword evidence="2" id="KW-1133">Transmembrane helix</keyword>
<gene>
    <name evidence="3" type="ORF">SAMEA2297795_02487</name>
    <name evidence="4" type="ORF">SAMEA2297796_02447</name>
</gene>
<dbReference type="AlphaFoldDB" id="A0A1D4R624"/>
<keyword evidence="5" id="KW-1185">Reference proteome</keyword>
<feature type="coiled-coil region" evidence="1">
    <location>
        <begin position="282"/>
        <end position="316"/>
    </location>
</feature>
<evidence type="ECO:0000256" key="2">
    <source>
        <dbReference type="SAM" id="Phobius"/>
    </source>
</evidence>
<keyword evidence="2" id="KW-0812">Transmembrane</keyword>
<dbReference type="RefSeq" id="WP_069996576.1">
    <property type="nucleotide sequence ID" value="NZ_FMPG01000017.1"/>
</dbReference>
<dbReference type="EMBL" id="FMPI01000028">
    <property type="protein sequence ID" value="SCT46254.1"/>
    <property type="molecule type" value="Genomic_DNA"/>
</dbReference>
<evidence type="ECO:0000313" key="4">
    <source>
        <dbReference type="EMBL" id="SCT46254.1"/>
    </source>
</evidence>
<evidence type="ECO:0000313" key="6">
    <source>
        <dbReference type="Proteomes" id="UP000095768"/>
    </source>
</evidence>
<dbReference type="OrthoDB" id="2144068at2"/>
<keyword evidence="1" id="KW-0175">Coiled coil</keyword>
<organism evidence="3 6">
    <name type="scientific">Staphylococcus caeli</name>
    <dbReference type="NCBI Taxonomy" id="2201815"/>
    <lineage>
        <taxon>Bacteria</taxon>
        <taxon>Bacillati</taxon>
        <taxon>Bacillota</taxon>
        <taxon>Bacilli</taxon>
        <taxon>Bacillales</taxon>
        <taxon>Staphylococcaceae</taxon>
        <taxon>Staphylococcus</taxon>
    </lineage>
</organism>
<keyword evidence="2" id="KW-0472">Membrane</keyword>
<sequence>MDIRNLHTQELEDFLYSYTIALHNFNEINAPYSELIEQASADYEKYYQKKINDFEEWKQSKKSQNLYDVKNNKIPVLEKKRDSLQKLPSVLLGILGFIIGFILNVLLIAIFSISSLVSLILLVLCIIFSYNINKIKKVYYNIKIENIKKAAIQKDEENESSEVTLKNEYQLEEQLNTIDDIYNDFIEELEESFKQDTASIVSYLDELESSIPENYQDNIELASNLYIYVYDGRANNWKEAINLFHEDQKHNELLNSIEALSEVIESGFNRISYNQYETNNNIKQMSNQVETANQNIEKLNENFNDITNEVINLNKESLNELKQMNPKNKYN</sequence>
<feature type="transmembrane region" description="Helical" evidence="2">
    <location>
        <begin position="116"/>
        <end position="133"/>
    </location>
</feature>
<dbReference type="Proteomes" id="UP000095412">
    <property type="component" value="Unassembled WGS sequence"/>
</dbReference>
<reference evidence="4 5" key="2">
    <citation type="submission" date="2016-09" db="EMBL/GenBank/DDBJ databases">
        <authorList>
            <consortium name="Pathogen Informatics"/>
            <person name="Sun Q."/>
            <person name="Inoue M."/>
        </authorList>
    </citation>
    <scope>NUCLEOTIDE SEQUENCE [LARGE SCALE GENOMIC DNA]</scope>
    <source>
        <strain evidence="4 5">82C</strain>
    </source>
</reference>